<comment type="caution">
    <text evidence="3">The sequence shown here is derived from an EMBL/GenBank/DDBJ whole genome shotgun (WGS) entry which is preliminary data.</text>
</comment>
<keyword evidence="4" id="KW-1185">Reference proteome</keyword>
<dbReference type="AlphaFoldDB" id="A0A9W9ABR6"/>
<protein>
    <submittedName>
        <fullName evidence="3">Uncharacterized protein</fullName>
    </submittedName>
</protein>
<accession>A0A9W9ABR6</accession>
<keyword evidence="2" id="KW-0812">Transmembrane</keyword>
<feature type="transmembrane region" description="Helical" evidence="2">
    <location>
        <begin position="57"/>
        <end position="80"/>
    </location>
</feature>
<keyword evidence="2" id="KW-0472">Membrane</keyword>
<proteinExistence type="predicted"/>
<feature type="transmembrane region" description="Helical" evidence="2">
    <location>
        <begin position="100"/>
        <end position="121"/>
    </location>
</feature>
<reference evidence="3" key="1">
    <citation type="submission" date="2022-08" db="EMBL/GenBank/DDBJ databases">
        <title>A Global Phylogenomic Analysis of the Shiitake Genus Lentinula.</title>
        <authorList>
            <consortium name="DOE Joint Genome Institute"/>
            <person name="Sierra-Patev S."/>
            <person name="Min B."/>
            <person name="Naranjo-Ortiz M."/>
            <person name="Looney B."/>
            <person name="Konkel Z."/>
            <person name="Slot J.C."/>
            <person name="Sakamoto Y."/>
            <person name="Steenwyk J.L."/>
            <person name="Rokas A."/>
            <person name="Carro J."/>
            <person name="Camarero S."/>
            <person name="Ferreira P."/>
            <person name="Molpeceres G."/>
            <person name="Ruiz-Duenas F.J."/>
            <person name="Serrano A."/>
            <person name="Henrissat B."/>
            <person name="Drula E."/>
            <person name="Hughes K.W."/>
            <person name="Mata J.L."/>
            <person name="Ishikawa N.K."/>
            <person name="Vargas-Isla R."/>
            <person name="Ushijima S."/>
            <person name="Smith C.A."/>
            <person name="Ahrendt S."/>
            <person name="Andreopoulos W."/>
            <person name="He G."/>
            <person name="Labutti K."/>
            <person name="Lipzen A."/>
            <person name="Ng V."/>
            <person name="Riley R."/>
            <person name="Sandor L."/>
            <person name="Barry K."/>
            <person name="Martinez A.T."/>
            <person name="Xiao Y."/>
            <person name="Gibbons J.G."/>
            <person name="Terashima K."/>
            <person name="Grigoriev I.V."/>
            <person name="Hibbett D.S."/>
        </authorList>
    </citation>
    <scope>NUCLEOTIDE SEQUENCE</scope>
    <source>
        <strain evidence="3">JLM2183</strain>
    </source>
</reference>
<evidence type="ECO:0000256" key="2">
    <source>
        <dbReference type="SAM" id="Phobius"/>
    </source>
</evidence>
<dbReference type="Proteomes" id="UP001150266">
    <property type="component" value="Unassembled WGS sequence"/>
</dbReference>
<dbReference type="EMBL" id="JAOTPV010000008">
    <property type="protein sequence ID" value="KAJ4479092.1"/>
    <property type="molecule type" value="Genomic_DNA"/>
</dbReference>
<feature type="compositionally biased region" description="Basic and acidic residues" evidence="1">
    <location>
        <begin position="22"/>
        <end position="38"/>
    </location>
</feature>
<organism evidence="3 4">
    <name type="scientific">Lentinula aciculospora</name>
    <dbReference type="NCBI Taxonomy" id="153920"/>
    <lineage>
        <taxon>Eukaryota</taxon>
        <taxon>Fungi</taxon>
        <taxon>Dikarya</taxon>
        <taxon>Basidiomycota</taxon>
        <taxon>Agaricomycotina</taxon>
        <taxon>Agaricomycetes</taxon>
        <taxon>Agaricomycetidae</taxon>
        <taxon>Agaricales</taxon>
        <taxon>Marasmiineae</taxon>
        <taxon>Omphalotaceae</taxon>
        <taxon>Lentinula</taxon>
    </lineage>
</organism>
<name>A0A9W9ABR6_9AGAR</name>
<dbReference type="OrthoDB" id="2644397at2759"/>
<keyword evidence="2" id="KW-1133">Transmembrane helix</keyword>
<evidence type="ECO:0000313" key="3">
    <source>
        <dbReference type="EMBL" id="KAJ4479092.1"/>
    </source>
</evidence>
<sequence length="671" mass="73790">MLSSLPTHPEHPAYMGSSSSFLDKDNDNSRTSEKVAESRSLEHNLVHRKASLDIMRIICLFAHVSLIVLLVVLIALQPKLRSKPMDQNLVYLVSPVFSKLYGYIITGWTIVLTLTTQRLALRRQLSLSNSLTAKHDANMAWMGAGSALLTSLNWRDHGFKRSIESLFIPLAYLGVLSAFHSSATDIISEVEMNTNIPFPFSSYGVPNFTGKASENVFVGADSLMTMLSLDTFNFPGLADDGSGVIYDIPVHPDRIVQKLTEWDIDVVRYLEVNATYFDVTCGSLSGSIQNVNGTGPAFVFASDFGIANSLLPNNVNTFPNTISQNGLVIRVAPWGSLVLDATDPKSSWPSSILIFTTVPVFDSLNNMVEPVTVNPPMTYFPYNSTTESSVTQVTALACNLTVDMSSTKAHIDPFSNALLELTGEAWNKTSASLSPFPASYRSTPVDVNQSPADMLTSIWSVLPVAAVSPLDEQLIDVCNNSATICGILYEPEQFVMESLNMFPDIYLPQGPSANSIDLAKLENVLSQMTAIEFWTEGQGNNLNFSNRLFDGVDTTKSFVMNENNLNLHQIGVVYMLDIIDVIIPLIELLSLSLGFAIILLALAMPSLVDHNRILIDSIGILQMIWLANDHPTEDQKALTELDPPTTKALRKAGLKIKRNYQNHYDPKGQLR</sequence>
<feature type="transmembrane region" description="Helical" evidence="2">
    <location>
        <begin position="581"/>
        <end position="603"/>
    </location>
</feature>
<evidence type="ECO:0000313" key="4">
    <source>
        <dbReference type="Proteomes" id="UP001150266"/>
    </source>
</evidence>
<feature type="region of interest" description="Disordered" evidence="1">
    <location>
        <begin position="1"/>
        <end position="38"/>
    </location>
</feature>
<gene>
    <name evidence="3" type="ORF">J3R30DRAFT_3702147</name>
</gene>
<evidence type="ECO:0000256" key="1">
    <source>
        <dbReference type="SAM" id="MobiDB-lite"/>
    </source>
</evidence>